<organism evidence="2 3">
    <name type="scientific">Streptomyces mutabilis</name>
    <dbReference type="NCBI Taxonomy" id="67332"/>
    <lineage>
        <taxon>Bacteria</taxon>
        <taxon>Bacillati</taxon>
        <taxon>Actinomycetota</taxon>
        <taxon>Actinomycetes</taxon>
        <taxon>Kitasatosporales</taxon>
        <taxon>Streptomycetaceae</taxon>
        <taxon>Streptomyces</taxon>
    </lineage>
</organism>
<proteinExistence type="predicted"/>
<keyword evidence="3" id="KW-1185">Reference proteome</keyword>
<accession>A0A086N0G7</accession>
<evidence type="ECO:0000256" key="1">
    <source>
        <dbReference type="SAM" id="MobiDB-lite"/>
    </source>
</evidence>
<dbReference type="PROSITE" id="PS51318">
    <property type="entry name" value="TAT"/>
    <property type="match status" value="1"/>
</dbReference>
<name>A0A086N0G7_9ACTN</name>
<reference evidence="2 3" key="1">
    <citation type="submission" date="2014-05" db="EMBL/GenBank/DDBJ databases">
        <title>Complete genome sequence of the Streptomyces mutabilis TRM45540.</title>
        <authorList>
            <person name="Luo X."/>
            <person name="Zhang L."/>
        </authorList>
    </citation>
    <scope>NUCLEOTIDE SEQUENCE [LARGE SCALE GENOMIC DNA]</scope>
    <source>
        <strain evidence="2 3">TRM45540</strain>
    </source>
</reference>
<sequence>MTSATPDGPGTAPATGIDPGHAPTADRGVSRKTLLRAAVAPGAAVPLPATGSIALARDAARAVLDVDGDPGPGPTDPPTDPPGGTWAPGRSYAAGDRVTYGGAPTAVSRPTPRWRAGSRPSCPPCGAASPEAFLDALAELRYLT</sequence>
<dbReference type="InterPro" id="IPR006311">
    <property type="entry name" value="TAT_signal"/>
</dbReference>
<feature type="region of interest" description="Disordered" evidence="1">
    <location>
        <begin position="1"/>
        <end position="29"/>
    </location>
</feature>
<feature type="region of interest" description="Disordered" evidence="1">
    <location>
        <begin position="64"/>
        <end position="126"/>
    </location>
</feature>
<dbReference type="HOGENOM" id="CLU_1795406_0_0_11"/>
<evidence type="ECO:0000313" key="2">
    <source>
        <dbReference type="EMBL" id="KFG74635.1"/>
    </source>
</evidence>
<dbReference type="AlphaFoldDB" id="A0A086N0G7"/>
<gene>
    <name evidence="2" type="ORF">FM21_00190</name>
</gene>
<protein>
    <submittedName>
        <fullName evidence="2">Uncharacterized protein</fullName>
    </submittedName>
</protein>
<evidence type="ECO:0000313" key="3">
    <source>
        <dbReference type="Proteomes" id="UP000029095"/>
    </source>
</evidence>
<dbReference type="EMBL" id="JNFQ01000001">
    <property type="protein sequence ID" value="KFG74635.1"/>
    <property type="molecule type" value="Genomic_DNA"/>
</dbReference>
<dbReference type="STRING" id="1915400.FM21_00190"/>
<dbReference type="Proteomes" id="UP000029095">
    <property type="component" value="Unassembled WGS sequence"/>
</dbReference>
<comment type="caution">
    <text evidence="2">The sequence shown here is derived from an EMBL/GenBank/DDBJ whole genome shotgun (WGS) entry which is preliminary data.</text>
</comment>
<feature type="compositionally biased region" description="Pro residues" evidence="1">
    <location>
        <begin position="71"/>
        <end position="81"/>
    </location>
</feature>